<dbReference type="Gene3D" id="2.10.90.10">
    <property type="entry name" value="Cystine-knot cytokines"/>
    <property type="match status" value="1"/>
</dbReference>
<reference evidence="6" key="1">
    <citation type="submission" date="2021-12" db="EMBL/GenBank/DDBJ databases">
        <authorList>
            <person name="King R."/>
        </authorList>
    </citation>
    <scope>NUCLEOTIDE SEQUENCE</scope>
</reference>
<keyword evidence="2" id="KW-0964">Secreted</keyword>
<evidence type="ECO:0000313" key="6">
    <source>
        <dbReference type="EMBL" id="CAH0559922.1"/>
    </source>
</evidence>
<keyword evidence="3" id="KW-0732">Signal</keyword>
<protein>
    <recommendedName>
        <fullName evidence="5">CTCK domain-containing protein</fullName>
    </recommendedName>
</protein>
<dbReference type="Proteomes" id="UP001154078">
    <property type="component" value="Chromosome 7"/>
</dbReference>
<feature type="domain" description="CTCK" evidence="5">
    <location>
        <begin position="268"/>
        <end position="369"/>
    </location>
</feature>
<dbReference type="GO" id="GO:0005615">
    <property type="term" value="C:extracellular space"/>
    <property type="evidence" value="ECO:0007669"/>
    <property type="project" value="TreeGrafter"/>
</dbReference>
<dbReference type="GO" id="GO:0048018">
    <property type="term" value="F:receptor ligand activity"/>
    <property type="evidence" value="ECO:0007669"/>
    <property type="project" value="TreeGrafter"/>
</dbReference>
<dbReference type="Pfam" id="PF03045">
    <property type="entry name" value="DAN"/>
    <property type="match status" value="1"/>
</dbReference>
<dbReference type="GO" id="GO:0038098">
    <property type="term" value="P:sequestering of BMP from receptor via BMP binding"/>
    <property type="evidence" value="ECO:0007669"/>
    <property type="project" value="TreeGrafter"/>
</dbReference>
<evidence type="ECO:0000256" key="2">
    <source>
        <dbReference type="ARBA" id="ARBA00022525"/>
    </source>
</evidence>
<accession>A0A9P0BBI1</accession>
<dbReference type="SMART" id="SM00041">
    <property type="entry name" value="CT"/>
    <property type="match status" value="1"/>
</dbReference>
<keyword evidence="4" id="KW-1015">Disulfide bond</keyword>
<dbReference type="OrthoDB" id="10061784at2759"/>
<dbReference type="InterPro" id="IPR006207">
    <property type="entry name" value="Cys_knot_C"/>
</dbReference>
<dbReference type="EMBL" id="OV121138">
    <property type="protein sequence ID" value="CAH0559922.1"/>
    <property type="molecule type" value="Genomic_DNA"/>
</dbReference>
<sequence length="371" mass="42484">MDNDECCQRLSYSVCGATDNSIVENSACGNNKTIDENCSDDESTTFFSNYLGPSADETILSGVKTVLRMCGNISCGDLQCQEEPRKSSSNIPSIKLEEDTRKPCITSTSRPNKTLPAYSDKMGNDLHLVMIFMLAFSCITSSLALRNPPSDSILDIINMKEVQRIIAEKKENQTKEENRFLLDNDLNENYIPPEPEYEIQKAEEPPKTENPRIDIDVLLKRNNFTEPYRGTDLLQDLRGFNGRKVLKSSKNAVLVTKKEYLQRDWCKTEPLVQKIKEKGCLTRTMINRFCYGQCNSFYIPKNPKRRNRHRPVVEESEDEDTNGPAFKYCGFCKPQKYTWVTVTLKCPNMVPQYRKKRIQRIKQCSCLPGND</sequence>
<comment type="subcellular location">
    <subcellularLocation>
        <location evidence="1">Secreted</location>
    </subcellularLocation>
</comment>
<name>A0A9P0BBI1_BRAAE</name>
<dbReference type="PANTHER" id="PTHR15283:SF4">
    <property type="entry name" value="BURSICON"/>
    <property type="match status" value="1"/>
</dbReference>
<evidence type="ECO:0000313" key="7">
    <source>
        <dbReference type="Proteomes" id="UP001154078"/>
    </source>
</evidence>
<dbReference type="PANTHER" id="PTHR15283">
    <property type="entry name" value="GREMLIN 1"/>
    <property type="match status" value="1"/>
</dbReference>
<organism evidence="6 7">
    <name type="scientific">Brassicogethes aeneus</name>
    <name type="common">Rape pollen beetle</name>
    <name type="synonym">Meligethes aeneus</name>
    <dbReference type="NCBI Taxonomy" id="1431903"/>
    <lineage>
        <taxon>Eukaryota</taxon>
        <taxon>Metazoa</taxon>
        <taxon>Ecdysozoa</taxon>
        <taxon>Arthropoda</taxon>
        <taxon>Hexapoda</taxon>
        <taxon>Insecta</taxon>
        <taxon>Pterygota</taxon>
        <taxon>Neoptera</taxon>
        <taxon>Endopterygota</taxon>
        <taxon>Coleoptera</taxon>
        <taxon>Polyphaga</taxon>
        <taxon>Cucujiformia</taxon>
        <taxon>Nitidulidae</taxon>
        <taxon>Meligethinae</taxon>
        <taxon>Brassicogethes</taxon>
    </lineage>
</organism>
<evidence type="ECO:0000256" key="1">
    <source>
        <dbReference type="ARBA" id="ARBA00004613"/>
    </source>
</evidence>
<dbReference type="InterPro" id="IPR004133">
    <property type="entry name" value="DAN_dom"/>
</dbReference>
<gene>
    <name evidence="6" type="ORF">MELIAE_LOCUS9792</name>
</gene>
<dbReference type="AlphaFoldDB" id="A0A9P0BBI1"/>
<dbReference type="InterPro" id="IPR029034">
    <property type="entry name" value="Cystine-knot_cytokine"/>
</dbReference>
<keyword evidence="7" id="KW-1185">Reference proteome</keyword>
<dbReference type="GO" id="GO:0009887">
    <property type="term" value="P:animal organ morphogenesis"/>
    <property type="evidence" value="ECO:0007669"/>
    <property type="project" value="TreeGrafter"/>
</dbReference>
<evidence type="ECO:0000256" key="4">
    <source>
        <dbReference type="ARBA" id="ARBA00023157"/>
    </source>
</evidence>
<dbReference type="GO" id="GO:0036122">
    <property type="term" value="F:BMP binding"/>
    <property type="evidence" value="ECO:0007669"/>
    <property type="project" value="TreeGrafter"/>
</dbReference>
<evidence type="ECO:0000259" key="5">
    <source>
        <dbReference type="SMART" id="SM00041"/>
    </source>
</evidence>
<proteinExistence type="predicted"/>
<evidence type="ECO:0000256" key="3">
    <source>
        <dbReference type="ARBA" id="ARBA00022729"/>
    </source>
</evidence>